<dbReference type="Proteomes" id="UP001056883">
    <property type="component" value="Segment"/>
</dbReference>
<accession>A0A9E7MSZ3</accession>
<organism evidence="1 2">
    <name type="scientific">Luteibacter phage vB_LflM-Pluto</name>
    <dbReference type="NCBI Taxonomy" id="2948611"/>
    <lineage>
        <taxon>Viruses</taxon>
        <taxon>Duplodnaviria</taxon>
        <taxon>Heunggongvirae</taxon>
        <taxon>Uroviricota</taxon>
        <taxon>Caudoviricetes</taxon>
        <taxon>Lindbergviridae</taxon>
        <taxon>Plutovirus</taxon>
        <taxon>Plutovirus pluto</taxon>
    </lineage>
</organism>
<dbReference type="EMBL" id="ON529861">
    <property type="protein sequence ID" value="USN16321.1"/>
    <property type="molecule type" value="Genomic_DNA"/>
</dbReference>
<evidence type="ECO:0008006" key="3">
    <source>
        <dbReference type="Google" id="ProtNLM"/>
    </source>
</evidence>
<reference evidence="1" key="1">
    <citation type="submission" date="2022-05" db="EMBL/GenBank/DDBJ databases">
        <authorList>
            <person name="Friedrich I."/>
            <person name="Poehlein A."/>
            <person name="Schneider D."/>
            <person name="Hertel R."/>
            <person name="Daniel R."/>
        </authorList>
    </citation>
    <scope>NUCLEOTIDE SEQUENCE</scope>
</reference>
<keyword evidence="2" id="KW-1185">Reference proteome</keyword>
<evidence type="ECO:0000313" key="1">
    <source>
        <dbReference type="EMBL" id="USN16321.1"/>
    </source>
</evidence>
<proteinExistence type="predicted"/>
<protein>
    <recommendedName>
        <fullName evidence="3">Phage protein</fullName>
    </recommendedName>
</protein>
<evidence type="ECO:0000313" key="2">
    <source>
        <dbReference type="Proteomes" id="UP001056883"/>
    </source>
</evidence>
<name>A0A9E7MSZ3_9CAUD</name>
<sequence>MIIDIEFNGTKKQLRIERFKALDGWELQNKFLDFAASTDRDFRLSYTMEVLQYANVIIDDSGREMPLSTKDVIDNHLGKWENVQKVFEDVLRYNGIDPKTHADRPGFWSNAGAEMAVSFMAEAVKLMGPAFKQAEETFSN</sequence>
<gene>
    <name evidence="1" type="ORF">PLUTO_00050</name>
</gene>